<protein>
    <recommendedName>
        <fullName evidence="3">EF-hand domain-containing protein</fullName>
    </recommendedName>
</protein>
<keyword evidence="2" id="KW-1185">Reference proteome</keyword>
<dbReference type="OrthoDB" id="6085115at2759"/>
<evidence type="ECO:0000313" key="2">
    <source>
        <dbReference type="Proteomes" id="UP001148018"/>
    </source>
</evidence>
<name>A0A9Q0DLP1_9TELE</name>
<dbReference type="AlphaFoldDB" id="A0A9Q0DLP1"/>
<accession>A0A9Q0DLP1</accession>
<reference evidence="1" key="1">
    <citation type="submission" date="2022-07" db="EMBL/GenBank/DDBJ databases">
        <title>Chromosome-level genome of Muraenolepis orangiensis.</title>
        <authorList>
            <person name="Kim J."/>
        </authorList>
    </citation>
    <scope>NUCLEOTIDE SEQUENCE</scope>
    <source>
        <strain evidence="1">KU_S4_2022</strain>
        <tissue evidence="1">Muscle</tissue>
    </source>
</reference>
<sequence length="80" mass="9125">MAEYSRLKSMLLNMQPQALGAGGQRSQQRDMEQKRALVDTMFKYLDVDQDARLGSDELEKVGLSDYTSPRLPSLLHLVPW</sequence>
<dbReference type="EMBL" id="JANIIK010000115">
    <property type="protein sequence ID" value="KAJ3589773.1"/>
    <property type="molecule type" value="Genomic_DNA"/>
</dbReference>
<gene>
    <name evidence="1" type="ORF">NHX12_010615</name>
</gene>
<proteinExistence type="predicted"/>
<evidence type="ECO:0008006" key="3">
    <source>
        <dbReference type="Google" id="ProtNLM"/>
    </source>
</evidence>
<organism evidence="1 2">
    <name type="scientific">Muraenolepis orangiensis</name>
    <name type="common">Patagonian moray cod</name>
    <dbReference type="NCBI Taxonomy" id="630683"/>
    <lineage>
        <taxon>Eukaryota</taxon>
        <taxon>Metazoa</taxon>
        <taxon>Chordata</taxon>
        <taxon>Craniata</taxon>
        <taxon>Vertebrata</taxon>
        <taxon>Euteleostomi</taxon>
        <taxon>Actinopterygii</taxon>
        <taxon>Neopterygii</taxon>
        <taxon>Teleostei</taxon>
        <taxon>Neoteleostei</taxon>
        <taxon>Acanthomorphata</taxon>
        <taxon>Zeiogadaria</taxon>
        <taxon>Gadariae</taxon>
        <taxon>Gadiformes</taxon>
        <taxon>Muraenolepidoidei</taxon>
        <taxon>Muraenolepididae</taxon>
        <taxon>Muraenolepis</taxon>
    </lineage>
</organism>
<dbReference type="Proteomes" id="UP001148018">
    <property type="component" value="Unassembled WGS sequence"/>
</dbReference>
<evidence type="ECO:0000313" key="1">
    <source>
        <dbReference type="EMBL" id="KAJ3589773.1"/>
    </source>
</evidence>
<comment type="caution">
    <text evidence="1">The sequence shown here is derived from an EMBL/GenBank/DDBJ whole genome shotgun (WGS) entry which is preliminary data.</text>
</comment>